<proteinExistence type="predicted"/>
<sequence>MPEYRYAKGRVLESIQFITEEMKEFDTEYANKTWKEYHDDKKLQKLIDRTVENILTAIIEVSGTVLTEKGIAVKSYGDALKECSKFFNFSEKEQHSLSKLAIQRNRLAQTK</sequence>
<evidence type="ECO:0000313" key="1">
    <source>
        <dbReference type="EMBL" id="KKL69071.1"/>
    </source>
</evidence>
<dbReference type="EMBL" id="LAZR01026332">
    <property type="protein sequence ID" value="KKL69071.1"/>
    <property type="molecule type" value="Genomic_DNA"/>
</dbReference>
<dbReference type="InterPro" id="IPR037038">
    <property type="entry name" value="HepT-like_sf"/>
</dbReference>
<comment type="caution">
    <text evidence="1">The sequence shown here is derived from an EMBL/GenBank/DDBJ whole genome shotgun (WGS) entry which is preliminary data.</text>
</comment>
<name>A0A0F9ES03_9ZZZZ</name>
<dbReference type="Gene3D" id="1.20.120.580">
    <property type="entry name" value="bsu32300-like"/>
    <property type="match status" value="1"/>
</dbReference>
<protein>
    <recommendedName>
        <fullName evidence="2">NTP pyrophosphohydrolase MazG putative catalytic core domain-containing protein</fullName>
    </recommendedName>
</protein>
<accession>A0A0F9ES03</accession>
<reference evidence="1" key="1">
    <citation type="journal article" date="2015" name="Nature">
        <title>Complex archaea that bridge the gap between prokaryotes and eukaryotes.</title>
        <authorList>
            <person name="Spang A."/>
            <person name="Saw J.H."/>
            <person name="Jorgensen S.L."/>
            <person name="Zaremba-Niedzwiedzka K."/>
            <person name="Martijn J."/>
            <person name="Lind A.E."/>
            <person name="van Eijk R."/>
            <person name="Schleper C."/>
            <person name="Guy L."/>
            <person name="Ettema T.J."/>
        </authorList>
    </citation>
    <scope>NUCLEOTIDE SEQUENCE</scope>
</reference>
<organism evidence="1">
    <name type="scientific">marine sediment metagenome</name>
    <dbReference type="NCBI Taxonomy" id="412755"/>
    <lineage>
        <taxon>unclassified sequences</taxon>
        <taxon>metagenomes</taxon>
        <taxon>ecological metagenomes</taxon>
    </lineage>
</organism>
<feature type="non-terminal residue" evidence="1">
    <location>
        <position position="111"/>
    </location>
</feature>
<gene>
    <name evidence="1" type="ORF">LCGC14_2118680</name>
</gene>
<evidence type="ECO:0008006" key="2">
    <source>
        <dbReference type="Google" id="ProtNLM"/>
    </source>
</evidence>
<dbReference type="AlphaFoldDB" id="A0A0F9ES03"/>